<dbReference type="Gene3D" id="1.10.150.810">
    <property type="match status" value="1"/>
</dbReference>
<evidence type="ECO:0000256" key="5">
    <source>
        <dbReference type="ARBA" id="ARBA00022705"/>
    </source>
</evidence>
<dbReference type="EC" id="2.7.7.7" evidence="1"/>
<dbReference type="FunFam" id="3.30.1490.100:FF:000004">
    <property type="entry name" value="DNA polymerase IV"/>
    <property type="match status" value="1"/>
</dbReference>
<dbReference type="GO" id="GO:0006281">
    <property type="term" value="P:DNA repair"/>
    <property type="evidence" value="ECO:0007669"/>
    <property type="project" value="UniProtKB-KW"/>
</dbReference>
<dbReference type="GO" id="GO:0046872">
    <property type="term" value="F:metal ion binding"/>
    <property type="evidence" value="ECO:0007669"/>
    <property type="project" value="UniProtKB-KW"/>
</dbReference>
<evidence type="ECO:0000256" key="2">
    <source>
        <dbReference type="ARBA" id="ARBA00016178"/>
    </source>
</evidence>
<evidence type="ECO:0000256" key="11">
    <source>
        <dbReference type="ARBA" id="ARBA00049244"/>
    </source>
</evidence>
<dbReference type="PANTHER" id="PTHR11076">
    <property type="entry name" value="DNA REPAIR POLYMERASE UMUC / TRANSFERASE FAMILY MEMBER"/>
    <property type="match status" value="1"/>
</dbReference>
<dbReference type="PANTHER" id="PTHR11076:SF33">
    <property type="entry name" value="DNA POLYMERASE KAPPA"/>
    <property type="match status" value="1"/>
</dbReference>
<dbReference type="GO" id="GO:0003887">
    <property type="term" value="F:DNA-directed DNA polymerase activity"/>
    <property type="evidence" value="ECO:0007669"/>
    <property type="project" value="UniProtKB-KW"/>
</dbReference>
<reference evidence="14 15" key="1">
    <citation type="journal article" date="2007" name="Proc. Natl. Acad. Sci. U.S.A.">
        <title>Dandruff-associated Malassezia genomes reveal convergent and divergent virulence traits shared with plant and human fungal pathogens.</title>
        <authorList>
            <person name="Xu J."/>
            <person name="Saunders C.W."/>
            <person name="Hu P."/>
            <person name="Grant R.A."/>
            <person name="Boekhout T."/>
            <person name="Kuramae E.E."/>
            <person name="Kronstad J.W."/>
            <person name="Deangelis Y.M."/>
            <person name="Reeder N.L."/>
            <person name="Johnstone K.R."/>
            <person name="Leland M."/>
            <person name="Fieno A.M."/>
            <person name="Begley W.M."/>
            <person name="Sun Y."/>
            <person name="Lacey M.P."/>
            <person name="Chaudhary T."/>
            <person name="Keough T."/>
            <person name="Chu L."/>
            <person name="Sears R."/>
            <person name="Yuan B."/>
            <person name="Dawson T.L.Jr."/>
        </authorList>
    </citation>
    <scope>NUCLEOTIDE SEQUENCE [LARGE SCALE GENOMIC DNA]</scope>
    <source>
        <strain evidence="15">ATCC MYA-4612 / CBS 7966</strain>
    </source>
</reference>
<dbReference type="OrthoDB" id="1747274at2759"/>
<keyword evidence="3" id="KW-0808">Transferase</keyword>
<dbReference type="GO" id="GO:0003684">
    <property type="term" value="F:damaged DNA binding"/>
    <property type="evidence" value="ECO:0007669"/>
    <property type="project" value="InterPro"/>
</dbReference>
<evidence type="ECO:0000256" key="12">
    <source>
        <dbReference type="SAM" id="MobiDB-lite"/>
    </source>
</evidence>
<dbReference type="SUPFAM" id="SSF100879">
    <property type="entry name" value="Lesion bypass DNA polymerase (Y-family), little finger domain"/>
    <property type="match status" value="1"/>
</dbReference>
<keyword evidence="9" id="KW-0239">DNA-directed DNA polymerase</keyword>
<evidence type="ECO:0000256" key="8">
    <source>
        <dbReference type="ARBA" id="ARBA00022842"/>
    </source>
</evidence>
<evidence type="ECO:0000256" key="3">
    <source>
        <dbReference type="ARBA" id="ARBA00022679"/>
    </source>
</evidence>
<dbReference type="GO" id="GO:0006260">
    <property type="term" value="P:DNA replication"/>
    <property type="evidence" value="ECO:0007669"/>
    <property type="project" value="UniProtKB-KW"/>
</dbReference>
<organism evidence="14 15">
    <name type="scientific">Malassezia globosa (strain ATCC MYA-4612 / CBS 7966)</name>
    <name type="common">Dandruff-associated fungus</name>
    <dbReference type="NCBI Taxonomy" id="425265"/>
    <lineage>
        <taxon>Eukaryota</taxon>
        <taxon>Fungi</taxon>
        <taxon>Dikarya</taxon>
        <taxon>Basidiomycota</taxon>
        <taxon>Ustilaginomycotina</taxon>
        <taxon>Malasseziomycetes</taxon>
        <taxon>Malasseziales</taxon>
        <taxon>Malasseziaceae</taxon>
        <taxon>Malassezia</taxon>
    </lineage>
</organism>
<dbReference type="InterPro" id="IPR043128">
    <property type="entry name" value="Rev_trsase/Diguanyl_cyclase"/>
</dbReference>
<keyword evidence="10" id="KW-0234">DNA repair</keyword>
<keyword evidence="4" id="KW-0548">Nucleotidyltransferase</keyword>
<evidence type="ECO:0000313" key="15">
    <source>
        <dbReference type="Proteomes" id="UP000008837"/>
    </source>
</evidence>
<dbReference type="Pfam" id="PF00817">
    <property type="entry name" value="IMS"/>
    <property type="match status" value="1"/>
</dbReference>
<evidence type="ECO:0000256" key="4">
    <source>
        <dbReference type="ARBA" id="ARBA00022695"/>
    </source>
</evidence>
<protein>
    <recommendedName>
        <fullName evidence="2">DNA polymerase kappa</fullName>
        <ecNumber evidence="1">2.7.7.7</ecNumber>
    </recommendedName>
</protein>
<evidence type="ECO:0000256" key="6">
    <source>
        <dbReference type="ARBA" id="ARBA00022723"/>
    </source>
</evidence>
<dbReference type="PROSITE" id="PS50173">
    <property type="entry name" value="UMUC"/>
    <property type="match status" value="1"/>
</dbReference>
<feature type="region of interest" description="Disordered" evidence="12">
    <location>
        <begin position="407"/>
        <end position="437"/>
    </location>
</feature>
<dbReference type="GO" id="GO:0070987">
    <property type="term" value="P:error-free translesion synthesis"/>
    <property type="evidence" value="ECO:0007669"/>
    <property type="project" value="UniProtKB-ARBA"/>
</dbReference>
<dbReference type="SUPFAM" id="SSF56672">
    <property type="entry name" value="DNA/RNA polymerases"/>
    <property type="match status" value="1"/>
</dbReference>
<evidence type="ECO:0000256" key="1">
    <source>
        <dbReference type="ARBA" id="ARBA00012417"/>
    </source>
</evidence>
<dbReference type="FunCoup" id="A8PXZ2">
    <property type="interactions" value="170"/>
</dbReference>
<feature type="compositionally biased region" description="Low complexity" evidence="12">
    <location>
        <begin position="477"/>
        <end position="486"/>
    </location>
</feature>
<dbReference type="InterPro" id="IPR022880">
    <property type="entry name" value="DNApol_IV"/>
</dbReference>
<dbReference type="InterPro" id="IPR043502">
    <property type="entry name" value="DNA/RNA_pol_sf"/>
</dbReference>
<evidence type="ECO:0000259" key="13">
    <source>
        <dbReference type="PROSITE" id="PS50173"/>
    </source>
</evidence>
<comment type="catalytic activity">
    <reaction evidence="11">
        <text>DNA(n) + a 2'-deoxyribonucleoside 5'-triphosphate = DNA(n+1) + diphosphate</text>
        <dbReference type="Rhea" id="RHEA:22508"/>
        <dbReference type="Rhea" id="RHEA-COMP:17339"/>
        <dbReference type="Rhea" id="RHEA-COMP:17340"/>
        <dbReference type="ChEBI" id="CHEBI:33019"/>
        <dbReference type="ChEBI" id="CHEBI:61560"/>
        <dbReference type="ChEBI" id="CHEBI:173112"/>
        <dbReference type="EC" id="2.7.7.7"/>
    </reaction>
</comment>
<name>A8PXZ2_MALGO</name>
<evidence type="ECO:0000256" key="7">
    <source>
        <dbReference type="ARBA" id="ARBA00022763"/>
    </source>
</evidence>
<feature type="region of interest" description="Disordered" evidence="12">
    <location>
        <begin position="477"/>
        <end position="525"/>
    </location>
</feature>
<dbReference type="GO" id="GO:0005634">
    <property type="term" value="C:nucleus"/>
    <property type="evidence" value="ECO:0007669"/>
    <property type="project" value="TreeGrafter"/>
</dbReference>
<dbReference type="CDD" id="cd03586">
    <property type="entry name" value="PolY_Pol_IV_kappa"/>
    <property type="match status" value="1"/>
</dbReference>
<evidence type="ECO:0000256" key="9">
    <source>
        <dbReference type="ARBA" id="ARBA00022932"/>
    </source>
</evidence>
<dbReference type="InParanoid" id="A8PXZ2"/>
<dbReference type="VEuPathDB" id="FungiDB:MGL_1557"/>
<dbReference type="Gene3D" id="3.40.1170.60">
    <property type="match status" value="1"/>
</dbReference>
<dbReference type="Gene3D" id="3.30.160.60">
    <property type="entry name" value="Classic Zinc Finger"/>
    <property type="match status" value="1"/>
</dbReference>
<gene>
    <name evidence="14" type="ORF">MGL_1557</name>
</gene>
<dbReference type="EMBL" id="AAYY01000004">
    <property type="protein sequence ID" value="EDP44160.1"/>
    <property type="molecule type" value="Genomic_DNA"/>
</dbReference>
<dbReference type="InterPro" id="IPR017961">
    <property type="entry name" value="DNA_pol_Y-fam_little_finger"/>
</dbReference>
<keyword evidence="15" id="KW-1185">Reference proteome</keyword>
<dbReference type="InterPro" id="IPR050116">
    <property type="entry name" value="DNA_polymerase-Y"/>
</dbReference>
<feature type="compositionally biased region" description="Basic residues" evidence="12">
    <location>
        <begin position="496"/>
        <end position="511"/>
    </location>
</feature>
<keyword evidence="5" id="KW-0235">DNA replication</keyword>
<dbReference type="RefSeq" id="XP_001731374.1">
    <property type="nucleotide sequence ID" value="XM_001731322.1"/>
</dbReference>
<dbReference type="Pfam" id="PF11799">
    <property type="entry name" value="IMS_C"/>
    <property type="match status" value="1"/>
</dbReference>
<dbReference type="GO" id="GO:0042276">
    <property type="term" value="P:error-prone translesion synthesis"/>
    <property type="evidence" value="ECO:0007669"/>
    <property type="project" value="TreeGrafter"/>
</dbReference>
<evidence type="ECO:0000256" key="10">
    <source>
        <dbReference type="ARBA" id="ARBA00023204"/>
    </source>
</evidence>
<keyword evidence="7" id="KW-0227">DNA damage</keyword>
<dbReference type="GeneID" id="5855681"/>
<dbReference type="AlphaFoldDB" id="A8PXZ2"/>
<dbReference type="OMA" id="YFYWIAR"/>
<dbReference type="InterPro" id="IPR001126">
    <property type="entry name" value="UmuC"/>
</dbReference>
<sequence length="525" mass="58037">MLQRRDRALRELTSDEARARAEQHVSRLVAELELERDLSRTILHCDMDMFYAAVELQRRPELAGACFAVGHGVLLTASYEARQFGVRSAMAEFVARAICPNLIVVPAHMDVYKRSSEAVMAVLAKYDAQLYQRSLDEAYLDITSYCAEHGHAHPRDVAAQLRADVLAATGLTVSVGIAPNRLLAKIASDRCKPNGLWYVAPTRQDALAFMHDLSVRKVPGIGQVMERMLQAMSIHTCHDLWERRIELSLCIDSYRMLLASALGIGDAHVTLPARTARRSVGRELTFAPTSDPTHLHAKLRATCEQLERDLATLEYRGRTVSLVGKHDTFERFTRARACPQGVSSFDDLYGVVHALLEQERASFPVPLCLRLIGVRVSSLIDLQVARNGVLAQWLRMPAAAREAASLEPADAASSPTRSSSTSLPLVKVPTSASTSTLPPTPCIPAIVRCPVCGCKVNLRGQPRHARINEHIDACLQQGQAQQQPLSPVQPSPQPRPRPRPRARQPSRRRRPSPASMTLDAYFGRT</sequence>
<dbReference type="Gene3D" id="3.30.1490.100">
    <property type="entry name" value="DNA polymerase, Y-family, little finger domain"/>
    <property type="match status" value="1"/>
</dbReference>
<dbReference type="InterPro" id="IPR036775">
    <property type="entry name" value="DNA_pol_Y-fam_lit_finger_sf"/>
</dbReference>
<proteinExistence type="predicted"/>
<evidence type="ECO:0000313" key="14">
    <source>
        <dbReference type="EMBL" id="EDP44160.1"/>
    </source>
</evidence>
<dbReference type="STRING" id="425265.A8PXZ2"/>
<dbReference type="NCBIfam" id="NF002677">
    <property type="entry name" value="PRK02406.1"/>
    <property type="match status" value="1"/>
</dbReference>
<dbReference type="KEGG" id="mgl:MGL_1557"/>
<keyword evidence="8" id="KW-0460">Magnesium</keyword>
<feature type="domain" description="UmuC" evidence="13">
    <location>
        <begin position="42"/>
        <end position="222"/>
    </location>
</feature>
<comment type="caution">
    <text evidence="14">The sequence shown here is derived from an EMBL/GenBank/DDBJ whole genome shotgun (WGS) entry which is preliminary data.</text>
</comment>
<keyword evidence="6" id="KW-0479">Metal-binding</keyword>
<dbReference type="Proteomes" id="UP000008837">
    <property type="component" value="Unassembled WGS sequence"/>
</dbReference>
<dbReference type="Gene3D" id="3.30.70.270">
    <property type="match status" value="1"/>
</dbReference>
<accession>A8PXZ2</accession>